<name>A0ABT3G0H4_9BACT</name>
<dbReference type="SUPFAM" id="SSF54523">
    <property type="entry name" value="Pili subunits"/>
    <property type="match status" value="1"/>
</dbReference>
<dbReference type="Proteomes" id="UP001165653">
    <property type="component" value="Unassembled WGS sequence"/>
</dbReference>
<evidence type="ECO:0000313" key="1">
    <source>
        <dbReference type="EMBL" id="MCW1913333.1"/>
    </source>
</evidence>
<organism evidence="1 2">
    <name type="scientific">Luteolibacter rhizosphaerae</name>
    <dbReference type="NCBI Taxonomy" id="2989719"/>
    <lineage>
        <taxon>Bacteria</taxon>
        <taxon>Pseudomonadati</taxon>
        <taxon>Verrucomicrobiota</taxon>
        <taxon>Verrucomicrobiia</taxon>
        <taxon>Verrucomicrobiales</taxon>
        <taxon>Verrucomicrobiaceae</taxon>
        <taxon>Luteolibacter</taxon>
    </lineage>
</organism>
<proteinExistence type="predicted"/>
<comment type="caution">
    <text evidence="1">The sequence shown here is derived from an EMBL/GenBank/DDBJ whole genome shotgun (WGS) entry which is preliminary data.</text>
</comment>
<keyword evidence="2" id="KW-1185">Reference proteome</keyword>
<dbReference type="InterPro" id="IPR045584">
    <property type="entry name" value="Pilin-like"/>
</dbReference>
<gene>
    <name evidence="1" type="ORF">OJ996_07105</name>
</gene>
<dbReference type="EMBL" id="JAPDDR010000003">
    <property type="protein sequence ID" value="MCW1913333.1"/>
    <property type="molecule type" value="Genomic_DNA"/>
</dbReference>
<accession>A0ABT3G0H4</accession>
<protein>
    <submittedName>
        <fullName evidence="1">Uncharacterized protein</fullName>
    </submittedName>
</protein>
<evidence type="ECO:0000313" key="2">
    <source>
        <dbReference type="Proteomes" id="UP001165653"/>
    </source>
</evidence>
<reference evidence="1" key="1">
    <citation type="submission" date="2022-10" db="EMBL/GenBank/DDBJ databases">
        <title>Luteolibacter sp. GHJ8, whole genome shotgun sequencing project.</title>
        <authorList>
            <person name="Zhao G."/>
            <person name="Shen L."/>
        </authorList>
    </citation>
    <scope>NUCLEOTIDE SEQUENCE</scope>
    <source>
        <strain evidence="1">GHJ8</strain>
    </source>
</reference>
<sequence length="507" mass="56467">MLRSRRTKIILACSPFILALLVALAYPVSTWLGRRSLEQFVESMHDQGYVTNAAAYFSPSGPAEENYFLHPAALAEQEKSGSIVKALRYFEPPLPGISRRLETGEPALARRADLRTWLTPPLADEAGTARHLLAAIEPSSRRLDELREALKRPRAEWPLDDGLDASTEAIEKIVRSQFRLRPVADFAADEAYLYLALGDSERAAADLGAMLECNRLYLSSKPTVVALLLHEALSRGTTRLIWEGIARSSWNEAQLASFEAALARENPQSALIQAFHGEAALLEIWAAKVGSLESHDQGANLLKGWDPDLDRIQQRLRGIWRELRPLGFVLSKHVQSQRALFGEMTLPDGTARQRFEPEDLARFRSTLDSLPQAIVTSESGATHTSRDIDAEAWGMLRSLSTTVLRAEATIALARTGIALERYRLQHGIHPASLQELVPAYLPSVLLDPFTRRPLHYRVQADGSPQVWSIGANLTDEGGLPKRDRDQGDLVWITRPIPGYTEKEFRKP</sequence>